<protein>
    <recommendedName>
        <fullName evidence="3">Secreted protein</fullName>
    </recommendedName>
</protein>
<evidence type="ECO:0000313" key="2">
    <source>
        <dbReference type="Proteomes" id="UP001501170"/>
    </source>
</evidence>
<dbReference type="EMBL" id="BAAARB010000011">
    <property type="protein sequence ID" value="GAA2382130.1"/>
    <property type="molecule type" value="Genomic_DNA"/>
</dbReference>
<sequence>MFFGIVAVTALVVAGLTTLLILAPWDSDSDTGAAPETTRTFALKGGTSVEVRVPAGWTAVTDTNDGAPVVVLRAADDDRVLSQMSDDLTSLGESGSGTPVHTVVVFADSCSGTASVGEWKTKSRDDSANGHTEQWLYATSSVDGRTCVNMSGADAGADPVSAGSAGRDLLKRLIREKRITATKSV</sequence>
<evidence type="ECO:0000313" key="1">
    <source>
        <dbReference type="EMBL" id="GAA2382130.1"/>
    </source>
</evidence>
<evidence type="ECO:0008006" key="3">
    <source>
        <dbReference type="Google" id="ProtNLM"/>
    </source>
</evidence>
<gene>
    <name evidence="1" type="ORF">GCM10009855_22860</name>
</gene>
<name>A0ABP5UJC9_9ACTN</name>
<proteinExistence type="predicted"/>
<keyword evidence="2" id="KW-1185">Reference proteome</keyword>
<accession>A0ABP5UJC9</accession>
<organism evidence="1 2">
    <name type="scientific">Gordonia cholesterolivorans</name>
    <dbReference type="NCBI Taxonomy" id="559625"/>
    <lineage>
        <taxon>Bacteria</taxon>
        <taxon>Bacillati</taxon>
        <taxon>Actinomycetota</taxon>
        <taxon>Actinomycetes</taxon>
        <taxon>Mycobacteriales</taxon>
        <taxon>Gordoniaceae</taxon>
        <taxon>Gordonia</taxon>
    </lineage>
</organism>
<comment type="caution">
    <text evidence="1">The sequence shown here is derived from an EMBL/GenBank/DDBJ whole genome shotgun (WGS) entry which is preliminary data.</text>
</comment>
<reference evidence="2" key="1">
    <citation type="journal article" date="2019" name="Int. J. Syst. Evol. Microbiol.">
        <title>The Global Catalogue of Microorganisms (GCM) 10K type strain sequencing project: providing services to taxonomists for standard genome sequencing and annotation.</title>
        <authorList>
            <consortium name="The Broad Institute Genomics Platform"/>
            <consortium name="The Broad Institute Genome Sequencing Center for Infectious Disease"/>
            <person name="Wu L."/>
            <person name="Ma J."/>
        </authorList>
    </citation>
    <scope>NUCLEOTIDE SEQUENCE [LARGE SCALE GENOMIC DNA]</scope>
    <source>
        <strain evidence="2">JCM 16227</strain>
    </source>
</reference>
<dbReference type="Proteomes" id="UP001501170">
    <property type="component" value="Unassembled WGS sequence"/>
</dbReference>